<accession>A0ABQ2JG58</accession>
<dbReference type="Pfam" id="PF07238">
    <property type="entry name" value="PilZ"/>
    <property type="match status" value="1"/>
</dbReference>
<dbReference type="Proteomes" id="UP000605099">
    <property type="component" value="Unassembled WGS sequence"/>
</dbReference>
<organism evidence="2 3">
    <name type="scientific">Novosphingobium indicum</name>
    <dbReference type="NCBI Taxonomy" id="462949"/>
    <lineage>
        <taxon>Bacteria</taxon>
        <taxon>Pseudomonadati</taxon>
        <taxon>Pseudomonadota</taxon>
        <taxon>Alphaproteobacteria</taxon>
        <taxon>Sphingomonadales</taxon>
        <taxon>Sphingomonadaceae</taxon>
        <taxon>Novosphingobium</taxon>
    </lineage>
</organism>
<evidence type="ECO:0000313" key="3">
    <source>
        <dbReference type="Proteomes" id="UP000605099"/>
    </source>
</evidence>
<comment type="caution">
    <text evidence="2">The sequence shown here is derived from an EMBL/GenBank/DDBJ whole genome shotgun (WGS) entry which is preliminary data.</text>
</comment>
<evidence type="ECO:0000259" key="1">
    <source>
        <dbReference type="Pfam" id="PF07238"/>
    </source>
</evidence>
<gene>
    <name evidence="2" type="ORF">GCM10011349_14610</name>
</gene>
<protein>
    <recommendedName>
        <fullName evidence="1">PilZ domain-containing protein</fullName>
    </recommendedName>
</protein>
<reference evidence="3" key="1">
    <citation type="journal article" date="2019" name="Int. J. Syst. Evol. Microbiol.">
        <title>The Global Catalogue of Microorganisms (GCM) 10K type strain sequencing project: providing services to taxonomists for standard genome sequencing and annotation.</title>
        <authorList>
            <consortium name="The Broad Institute Genomics Platform"/>
            <consortium name="The Broad Institute Genome Sequencing Center for Infectious Disease"/>
            <person name="Wu L."/>
            <person name="Ma J."/>
        </authorList>
    </citation>
    <scope>NUCLEOTIDE SEQUENCE [LARGE SCALE GENOMIC DNA]</scope>
    <source>
        <strain evidence="3">CGMCC 1.6784</strain>
    </source>
</reference>
<proteinExistence type="predicted"/>
<dbReference type="EMBL" id="BMLK01000006">
    <property type="protein sequence ID" value="GGN46919.1"/>
    <property type="molecule type" value="Genomic_DNA"/>
</dbReference>
<sequence>MGKSDDSPFSAALAKHVSAEGCQFVFNEKRVAPGQRFRFKLEGFDPVIGTVRWVVTDRVGFAFDRPLSRACQQALSEHCRTVHGLKLFLA</sequence>
<feature type="domain" description="PilZ" evidence="1">
    <location>
        <begin position="4"/>
        <end position="78"/>
    </location>
</feature>
<name>A0ABQ2JG58_9SPHN</name>
<evidence type="ECO:0000313" key="2">
    <source>
        <dbReference type="EMBL" id="GGN46919.1"/>
    </source>
</evidence>
<dbReference type="RefSeq" id="WP_188819010.1">
    <property type="nucleotide sequence ID" value="NZ_BMLK01000006.1"/>
</dbReference>
<dbReference type="InterPro" id="IPR009875">
    <property type="entry name" value="PilZ_domain"/>
</dbReference>
<keyword evidence="3" id="KW-1185">Reference proteome</keyword>